<protein>
    <submittedName>
        <fullName evidence="2">Uncharacterized protein</fullName>
    </submittedName>
</protein>
<reference evidence="3" key="1">
    <citation type="journal article" date="2012" name="Nature">
        <title>A physical, genetic and functional sequence assembly of the barley genome.</title>
        <authorList>
            <consortium name="The International Barley Genome Sequencing Consortium"/>
            <person name="Mayer K.F."/>
            <person name="Waugh R."/>
            <person name="Brown J.W."/>
            <person name="Schulman A."/>
            <person name="Langridge P."/>
            <person name="Platzer M."/>
            <person name="Fincher G.B."/>
            <person name="Muehlbauer G.J."/>
            <person name="Sato K."/>
            <person name="Close T.J."/>
            <person name="Wise R.P."/>
            <person name="Stein N."/>
        </authorList>
    </citation>
    <scope>NUCLEOTIDE SEQUENCE [LARGE SCALE GENOMIC DNA]</scope>
    <source>
        <strain evidence="3">cv. Morex</strain>
    </source>
</reference>
<dbReference type="Gramene" id="HORVU.MOREX.r3.6HG0570650.1">
    <property type="protein sequence ID" value="HORVU.MOREX.r3.6HG0570650.1.CDS1"/>
    <property type="gene ID" value="HORVU.MOREX.r3.6HG0570650"/>
</dbReference>
<reference evidence="2" key="2">
    <citation type="submission" date="2020-10" db="EMBL/GenBank/DDBJ databases">
        <authorList>
            <person name="Scholz U."/>
            <person name="Mascher M."/>
            <person name="Fiebig A."/>
        </authorList>
    </citation>
    <scope>NUCLEOTIDE SEQUENCE [LARGE SCALE GENOMIC DNA]</scope>
    <source>
        <strain evidence="2">cv. Morex</strain>
    </source>
</reference>
<dbReference type="Proteomes" id="UP000011116">
    <property type="component" value="Chromosome 6H"/>
</dbReference>
<evidence type="ECO:0000313" key="3">
    <source>
        <dbReference type="Proteomes" id="UP000011116"/>
    </source>
</evidence>
<keyword evidence="1" id="KW-0812">Transmembrane</keyword>
<keyword evidence="3" id="KW-1185">Reference proteome</keyword>
<sequence>MAGPLISPYSMFTWWAWWHVATYVLAKIPISNFKYILQGEYDVHDIWQEQIRTWLLQQNPVHTLRWDLERERELRGKL</sequence>
<dbReference type="AlphaFoldDB" id="A0A8I6Z0K5"/>
<dbReference type="Gramene" id="HORVU.MOREX.r2.6HG0473110.1">
    <property type="protein sequence ID" value="HORVU.MOREX.r2.6HG0473110.1.CDS.1"/>
    <property type="gene ID" value="HORVU.MOREX.r2.6HG0473110"/>
</dbReference>
<feature type="transmembrane region" description="Helical" evidence="1">
    <location>
        <begin position="6"/>
        <end position="26"/>
    </location>
</feature>
<reference evidence="2" key="3">
    <citation type="submission" date="2022-01" db="UniProtKB">
        <authorList>
            <consortium name="EnsemblPlants"/>
        </authorList>
    </citation>
    <scope>IDENTIFICATION</scope>
    <source>
        <strain evidence="2">subsp. vulgare</strain>
    </source>
</reference>
<proteinExistence type="predicted"/>
<name>A0A8I6Z0K5_HORVV</name>
<organism evidence="2 3">
    <name type="scientific">Hordeum vulgare subsp. vulgare</name>
    <name type="common">Domesticated barley</name>
    <dbReference type="NCBI Taxonomy" id="112509"/>
    <lineage>
        <taxon>Eukaryota</taxon>
        <taxon>Viridiplantae</taxon>
        <taxon>Streptophyta</taxon>
        <taxon>Embryophyta</taxon>
        <taxon>Tracheophyta</taxon>
        <taxon>Spermatophyta</taxon>
        <taxon>Magnoliopsida</taxon>
        <taxon>Liliopsida</taxon>
        <taxon>Poales</taxon>
        <taxon>Poaceae</taxon>
        <taxon>BOP clade</taxon>
        <taxon>Pooideae</taxon>
        <taxon>Triticodae</taxon>
        <taxon>Triticeae</taxon>
        <taxon>Hordeinae</taxon>
        <taxon>Hordeum</taxon>
    </lineage>
</organism>
<evidence type="ECO:0000256" key="1">
    <source>
        <dbReference type="SAM" id="Phobius"/>
    </source>
</evidence>
<keyword evidence="1" id="KW-0472">Membrane</keyword>
<dbReference type="EnsemblPlants" id="HORVU.MOREX.r3.6HG0570650.1">
    <property type="protein sequence ID" value="HORVU.MOREX.r3.6HG0570650.1.CDS1"/>
    <property type="gene ID" value="HORVU.MOREX.r3.6HG0570650"/>
</dbReference>
<keyword evidence="1" id="KW-1133">Transmembrane helix</keyword>
<evidence type="ECO:0000313" key="2">
    <source>
        <dbReference type="EnsemblPlants" id="HORVU.MOREX.r3.6HG0570650.1.CDS1"/>
    </source>
</evidence>
<accession>A0A8I6Z0K5</accession>